<keyword evidence="1" id="KW-0805">Transcription regulation</keyword>
<comment type="caution">
    <text evidence="6">The sequence shown here is derived from an EMBL/GenBank/DDBJ whole genome shotgun (WGS) entry which is preliminary data.</text>
</comment>
<feature type="DNA-binding region" description="H-T-H motif" evidence="4">
    <location>
        <begin position="30"/>
        <end position="49"/>
    </location>
</feature>
<name>A0A928KVT1_9FIRM</name>
<dbReference type="PANTHER" id="PTHR30055:SF234">
    <property type="entry name" value="HTH-TYPE TRANSCRIPTIONAL REGULATOR BETI"/>
    <property type="match status" value="1"/>
</dbReference>
<feature type="domain" description="HTH tetR-type" evidence="5">
    <location>
        <begin position="6"/>
        <end position="67"/>
    </location>
</feature>
<evidence type="ECO:0000256" key="4">
    <source>
        <dbReference type="PROSITE-ProRule" id="PRU00335"/>
    </source>
</evidence>
<dbReference type="GO" id="GO:0003700">
    <property type="term" value="F:DNA-binding transcription factor activity"/>
    <property type="evidence" value="ECO:0007669"/>
    <property type="project" value="TreeGrafter"/>
</dbReference>
<organism evidence="6 7">
    <name type="scientific">Faecalispora sporosphaeroides</name>
    <dbReference type="NCBI Taxonomy" id="1549"/>
    <lineage>
        <taxon>Bacteria</taxon>
        <taxon>Bacillati</taxon>
        <taxon>Bacillota</taxon>
        <taxon>Clostridia</taxon>
        <taxon>Eubacteriales</taxon>
        <taxon>Oscillospiraceae</taxon>
        <taxon>Faecalispora</taxon>
    </lineage>
</organism>
<dbReference type="InterPro" id="IPR001647">
    <property type="entry name" value="HTH_TetR"/>
</dbReference>
<gene>
    <name evidence="6" type="ORF">E7512_09590</name>
</gene>
<reference evidence="6" key="1">
    <citation type="submission" date="2019-04" db="EMBL/GenBank/DDBJ databases">
        <title>Evolution of Biomass-Degrading Anaerobic Consortia Revealed by Metagenomics.</title>
        <authorList>
            <person name="Peng X."/>
        </authorList>
    </citation>
    <scope>NUCLEOTIDE SEQUENCE</scope>
    <source>
        <strain evidence="6">SIG551</strain>
    </source>
</reference>
<evidence type="ECO:0000313" key="7">
    <source>
        <dbReference type="Proteomes" id="UP000754750"/>
    </source>
</evidence>
<dbReference type="InterPro" id="IPR050109">
    <property type="entry name" value="HTH-type_TetR-like_transc_reg"/>
</dbReference>
<evidence type="ECO:0000256" key="2">
    <source>
        <dbReference type="ARBA" id="ARBA00023125"/>
    </source>
</evidence>
<dbReference type="InterPro" id="IPR009057">
    <property type="entry name" value="Homeodomain-like_sf"/>
</dbReference>
<dbReference type="GO" id="GO:0000976">
    <property type="term" value="F:transcription cis-regulatory region binding"/>
    <property type="evidence" value="ECO:0007669"/>
    <property type="project" value="TreeGrafter"/>
</dbReference>
<dbReference type="PROSITE" id="PS50977">
    <property type="entry name" value="HTH_TETR_2"/>
    <property type="match status" value="1"/>
</dbReference>
<dbReference type="SUPFAM" id="SSF46689">
    <property type="entry name" value="Homeodomain-like"/>
    <property type="match status" value="1"/>
</dbReference>
<dbReference type="Gene3D" id="1.10.357.10">
    <property type="entry name" value="Tetracycline Repressor, domain 2"/>
    <property type="match status" value="1"/>
</dbReference>
<evidence type="ECO:0000256" key="1">
    <source>
        <dbReference type="ARBA" id="ARBA00023015"/>
    </source>
</evidence>
<dbReference type="Proteomes" id="UP000754750">
    <property type="component" value="Unassembled WGS sequence"/>
</dbReference>
<dbReference type="EMBL" id="SVNY01000004">
    <property type="protein sequence ID" value="MBE6833816.1"/>
    <property type="molecule type" value="Genomic_DNA"/>
</dbReference>
<accession>A0A928KVT1</accession>
<sequence>MTSRKPISREQIIDSALELLRNRRDVQSLNLREIARALGCAHTNLYNYFSSYPQLLWEAHAVCMERMSAQIGAVAAAALAPKYKLQAFFYAVVRVYLENTGWFRLAWLEYLGEQRPEGNALAVAAARERMNRAVAQIWRELTGHPADAEKLEETVHFVHCYLIGEISNYISGRRVIEDEKEFCQSVVRQAVRSTALLLREE</sequence>
<dbReference type="AlphaFoldDB" id="A0A928KVT1"/>
<evidence type="ECO:0000256" key="3">
    <source>
        <dbReference type="ARBA" id="ARBA00023163"/>
    </source>
</evidence>
<proteinExistence type="predicted"/>
<keyword evidence="2 4" id="KW-0238">DNA-binding</keyword>
<dbReference type="PANTHER" id="PTHR30055">
    <property type="entry name" value="HTH-TYPE TRANSCRIPTIONAL REGULATOR RUTR"/>
    <property type="match status" value="1"/>
</dbReference>
<protein>
    <submittedName>
        <fullName evidence="6">TetR/AcrR family transcriptional regulator</fullName>
    </submittedName>
</protein>
<dbReference type="RefSeq" id="WP_326840531.1">
    <property type="nucleotide sequence ID" value="NZ_SVNY01000004.1"/>
</dbReference>
<keyword evidence="3" id="KW-0804">Transcription</keyword>
<evidence type="ECO:0000259" key="5">
    <source>
        <dbReference type="PROSITE" id="PS50977"/>
    </source>
</evidence>
<evidence type="ECO:0000313" key="6">
    <source>
        <dbReference type="EMBL" id="MBE6833816.1"/>
    </source>
</evidence>